<organism evidence="2 3">
    <name type="scientific">Mesonia sediminis</name>
    <dbReference type="NCBI Taxonomy" id="1703946"/>
    <lineage>
        <taxon>Bacteria</taxon>
        <taxon>Pseudomonadati</taxon>
        <taxon>Bacteroidota</taxon>
        <taxon>Flavobacteriia</taxon>
        <taxon>Flavobacteriales</taxon>
        <taxon>Flavobacteriaceae</taxon>
        <taxon>Mesonia</taxon>
    </lineage>
</organism>
<evidence type="ECO:0000313" key="3">
    <source>
        <dbReference type="Proteomes" id="UP001597357"/>
    </source>
</evidence>
<comment type="caution">
    <text evidence="2">The sequence shown here is derived from an EMBL/GenBank/DDBJ whole genome shotgun (WGS) entry which is preliminary data.</text>
</comment>
<feature type="signal peptide" evidence="1">
    <location>
        <begin position="1"/>
        <end position="21"/>
    </location>
</feature>
<dbReference type="Pfam" id="PF16119">
    <property type="entry name" value="DUF4835"/>
    <property type="match status" value="1"/>
</dbReference>
<feature type="chain" id="PRO_5046598067" evidence="1">
    <location>
        <begin position="22"/>
        <end position="298"/>
    </location>
</feature>
<dbReference type="InterPro" id="IPR032274">
    <property type="entry name" value="DUF4835"/>
</dbReference>
<evidence type="ECO:0000313" key="2">
    <source>
        <dbReference type="EMBL" id="MFD2697530.1"/>
    </source>
</evidence>
<protein>
    <submittedName>
        <fullName evidence="2">DUF4835 family protein</fullName>
    </submittedName>
</protein>
<proteinExistence type="predicted"/>
<dbReference type="RefSeq" id="WP_379045569.1">
    <property type="nucleotide sequence ID" value="NZ_JBHULZ010000026.1"/>
</dbReference>
<sequence>MAYLKRFILLLIIGFSVSLQAQELNCSVTLNAEQTGKTQLSIFKTLQSSIEDYMNKTQFTNLNLKKDKRINCAIFITVKEFEADQFRATIQVQSSRPVYGSTFTTPVLNYKDDDFNFQYTEFDPLRFEPNNYSGNLTANLNFFAFTIIGLDADTFKLNAGDEYHQQAKQVVNIAQQGRTTGWSPGDGAMSKYRLNDDLLSNAFQDYRKALYVYHIEGLDSMYQDAEKGKTKVAEAIQLLRQVSGTRPNSAPLRMFFDAKADEITSIYSGGPSIPMNNLIDNLKKIAPLYNKKWAQLKL</sequence>
<accession>A0ABW5SDT2</accession>
<dbReference type="Proteomes" id="UP001597357">
    <property type="component" value="Unassembled WGS sequence"/>
</dbReference>
<keyword evidence="1" id="KW-0732">Signal</keyword>
<name>A0ABW5SDT2_9FLAO</name>
<dbReference type="EMBL" id="JBHULZ010000026">
    <property type="protein sequence ID" value="MFD2697530.1"/>
    <property type="molecule type" value="Genomic_DNA"/>
</dbReference>
<reference evidence="3" key="1">
    <citation type="journal article" date="2019" name="Int. J. Syst. Evol. Microbiol.">
        <title>The Global Catalogue of Microorganisms (GCM) 10K type strain sequencing project: providing services to taxonomists for standard genome sequencing and annotation.</title>
        <authorList>
            <consortium name="The Broad Institute Genomics Platform"/>
            <consortium name="The Broad Institute Genome Sequencing Center for Infectious Disease"/>
            <person name="Wu L."/>
            <person name="Ma J."/>
        </authorList>
    </citation>
    <scope>NUCLEOTIDE SEQUENCE [LARGE SCALE GENOMIC DNA]</scope>
    <source>
        <strain evidence="3">KCTC 42255</strain>
    </source>
</reference>
<gene>
    <name evidence="2" type="ORF">ACFSQ0_05965</name>
</gene>
<evidence type="ECO:0000256" key="1">
    <source>
        <dbReference type="SAM" id="SignalP"/>
    </source>
</evidence>
<keyword evidence="3" id="KW-1185">Reference proteome</keyword>